<proteinExistence type="predicted"/>
<dbReference type="EMBL" id="BMJD01000019">
    <property type="protein sequence ID" value="GGB46297.1"/>
    <property type="molecule type" value="Genomic_DNA"/>
</dbReference>
<dbReference type="Proteomes" id="UP000621492">
    <property type="component" value="Unassembled WGS sequence"/>
</dbReference>
<evidence type="ECO:0000313" key="3">
    <source>
        <dbReference type="Proteomes" id="UP000621492"/>
    </source>
</evidence>
<reference evidence="2" key="1">
    <citation type="journal article" date="2014" name="Int. J. Syst. Evol. Microbiol.">
        <title>Complete genome sequence of Corynebacterium casei LMG S-19264T (=DSM 44701T), isolated from a smear-ripened cheese.</title>
        <authorList>
            <consortium name="US DOE Joint Genome Institute (JGI-PGF)"/>
            <person name="Walter F."/>
            <person name="Albersmeier A."/>
            <person name="Kalinowski J."/>
            <person name="Ruckert C."/>
        </authorList>
    </citation>
    <scope>NUCLEOTIDE SEQUENCE</scope>
    <source>
        <strain evidence="2">CGMCC 1.15454</strain>
    </source>
</reference>
<sequence length="172" mass="19909">MTKKNICGAKKKKNGEPCQNKALKNGRCRFHGGLSRGPIDKKKHSNSLKGNKNAVKTGEYETIAYDTLTDEEKELFGSVPEEVEKQVKGRYKLLEIRTRRLMQRYNEELSKEKPNYKFIDRLEEALTRIDARAYELIRENRELSAKETSEDTSSLDELVDIISKAREQRKQA</sequence>
<evidence type="ECO:0000256" key="1">
    <source>
        <dbReference type="SAM" id="MobiDB-lite"/>
    </source>
</evidence>
<accession>A0A9W5TY11</accession>
<dbReference type="AlphaFoldDB" id="A0A9W5TY11"/>
<name>A0A9W5TY11_9BACI</name>
<evidence type="ECO:0000313" key="2">
    <source>
        <dbReference type="EMBL" id="GGB46297.1"/>
    </source>
</evidence>
<keyword evidence="3" id="KW-1185">Reference proteome</keyword>
<protein>
    <submittedName>
        <fullName evidence="2">Uncharacterized protein</fullName>
    </submittedName>
</protein>
<dbReference type="NCBIfam" id="NF041373">
    <property type="entry name" value="HGG_STG"/>
    <property type="match status" value="1"/>
</dbReference>
<dbReference type="InterPro" id="IPR047675">
    <property type="entry name" value="Putative_zinc-bd"/>
</dbReference>
<organism evidence="2 3">
    <name type="scientific">Lentibacillus populi</name>
    <dbReference type="NCBI Taxonomy" id="1827502"/>
    <lineage>
        <taxon>Bacteria</taxon>
        <taxon>Bacillati</taxon>
        <taxon>Bacillota</taxon>
        <taxon>Bacilli</taxon>
        <taxon>Bacillales</taxon>
        <taxon>Bacillaceae</taxon>
        <taxon>Lentibacillus</taxon>
    </lineage>
</organism>
<reference evidence="2" key="2">
    <citation type="submission" date="2020-09" db="EMBL/GenBank/DDBJ databases">
        <authorList>
            <person name="Sun Q."/>
            <person name="Zhou Y."/>
        </authorList>
    </citation>
    <scope>NUCLEOTIDE SEQUENCE</scope>
    <source>
        <strain evidence="2">CGMCC 1.15454</strain>
    </source>
</reference>
<dbReference type="RefSeq" id="WP_188725270.1">
    <property type="nucleotide sequence ID" value="NZ_BMJD01000019.1"/>
</dbReference>
<comment type="caution">
    <text evidence="2">The sequence shown here is derived from an EMBL/GenBank/DDBJ whole genome shotgun (WGS) entry which is preliminary data.</text>
</comment>
<feature type="region of interest" description="Disordered" evidence="1">
    <location>
        <begin position="1"/>
        <end position="52"/>
    </location>
</feature>
<gene>
    <name evidence="2" type="ORF">GCM10011409_24830</name>
</gene>
<feature type="compositionally biased region" description="Basic residues" evidence="1">
    <location>
        <begin position="1"/>
        <end position="13"/>
    </location>
</feature>